<feature type="region of interest" description="Disordered" evidence="1">
    <location>
        <begin position="107"/>
        <end position="128"/>
    </location>
</feature>
<dbReference type="EMBL" id="MSFL01000051">
    <property type="protein sequence ID" value="PWY65580.1"/>
    <property type="molecule type" value="Genomic_DNA"/>
</dbReference>
<accession>A0A317V063</accession>
<dbReference type="GeneID" id="37064183"/>
<dbReference type="VEuPathDB" id="FungiDB:BO70DRAFT_356726"/>
<dbReference type="AlphaFoldDB" id="A0A317V063"/>
<dbReference type="RefSeq" id="XP_025394535.1">
    <property type="nucleotide sequence ID" value="XM_025541946.1"/>
</dbReference>
<evidence type="ECO:0000256" key="1">
    <source>
        <dbReference type="SAM" id="MobiDB-lite"/>
    </source>
</evidence>
<sequence length="209" mass="22594">MYPFLPWSQNQSSVRSSLSEATTSTQNVSFSFSYGSACSPTSMPPPPPPSPNDSLLDITPRKCSFSNGYEMNNSCAFPSWPNRESLLSPQSEASTASAYLSDEDLLPLGGSAAPSESAIDEESAAQDPMGVVDLTTEQQIQMMRAAAEEDAQRARFLAQVQAHARAQQAMRVAQLATAERENAKRKKRKAVPDRKRRTASGSKATACRA</sequence>
<name>A0A317V063_9EURO</name>
<evidence type="ECO:0000313" key="2">
    <source>
        <dbReference type="EMBL" id="PWY65580.1"/>
    </source>
</evidence>
<organism evidence="2 3">
    <name type="scientific">Aspergillus heteromorphus CBS 117.55</name>
    <dbReference type="NCBI Taxonomy" id="1448321"/>
    <lineage>
        <taxon>Eukaryota</taxon>
        <taxon>Fungi</taxon>
        <taxon>Dikarya</taxon>
        <taxon>Ascomycota</taxon>
        <taxon>Pezizomycotina</taxon>
        <taxon>Eurotiomycetes</taxon>
        <taxon>Eurotiomycetidae</taxon>
        <taxon>Eurotiales</taxon>
        <taxon>Aspergillaceae</taxon>
        <taxon>Aspergillus</taxon>
        <taxon>Aspergillus subgen. Circumdati</taxon>
    </lineage>
</organism>
<evidence type="ECO:0000313" key="3">
    <source>
        <dbReference type="Proteomes" id="UP000247233"/>
    </source>
</evidence>
<feature type="compositionally biased region" description="Basic residues" evidence="1">
    <location>
        <begin position="183"/>
        <end position="198"/>
    </location>
</feature>
<dbReference type="Proteomes" id="UP000247233">
    <property type="component" value="Unassembled WGS sequence"/>
</dbReference>
<gene>
    <name evidence="2" type="ORF">BO70DRAFT_356726</name>
</gene>
<comment type="caution">
    <text evidence="2">The sequence shown here is derived from an EMBL/GenBank/DDBJ whole genome shotgun (WGS) entry which is preliminary data.</text>
</comment>
<dbReference type="OrthoDB" id="5294241at2759"/>
<protein>
    <submittedName>
        <fullName evidence="2">Uncharacterized protein</fullName>
    </submittedName>
</protein>
<proteinExistence type="predicted"/>
<reference evidence="2 3" key="1">
    <citation type="submission" date="2016-12" db="EMBL/GenBank/DDBJ databases">
        <title>The genomes of Aspergillus section Nigri reveals drivers in fungal speciation.</title>
        <authorList>
            <consortium name="DOE Joint Genome Institute"/>
            <person name="Vesth T.C."/>
            <person name="Nybo J."/>
            <person name="Theobald S."/>
            <person name="Brandl J."/>
            <person name="Frisvad J.C."/>
            <person name="Nielsen K.F."/>
            <person name="Lyhne E.K."/>
            <person name="Kogle M.E."/>
            <person name="Kuo A."/>
            <person name="Riley R."/>
            <person name="Clum A."/>
            <person name="Nolan M."/>
            <person name="Lipzen A."/>
            <person name="Salamov A."/>
            <person name="Henrissat B."/>
            <person name="Wiebenga A."/>
            <person name="De Vries R.P."/>
            <person name="Grigoriev I.V."/>
            <person name="Mortensen U.H."/>
            <person name="Andersen M.R."/>
            <person name="Baker S.E."/>
        </authorList>
    </citation>
    <scope>NUCLEOTIDE SEQUENCE [LARGE SCALE GENOMIC DNA]</scope>
    <source>
        <strain evidence="2 3">CBS 117.55</strain>
    </source>
</reference>
<keyword evidence="3" id="KW-1185">Reference proteome</keyword>
<feature type="region of interest" description="Disordered" evidence="1">
    <location>
        <begin position="175"/>
        <end position="209"/>
    </location>
</feature>